<keyword evidence="1" id="KW-0547">Nucleotide-binding</keyword>
<name>A0A5J9W0L2_9POAL</name>
<dbReference type="AlphaFoldDB" id="A0A5J9W0L2"/>
<dbReference type="PANTHER" id="PTHR24223:SF362">
    <property type="entry name" value="ABC TRANSPORTER C FAMILY MEMBER 4"/>
    <property type="match status" value="1"/>
</dbReference>
<gene>
    <name evidence="4" type="ORF">EJB05_15197</name>
</gene>
<dbReference type="GO" id="GO:0016020">
    <property type="term" value="C:membrane"/>
    <property type="evidence" value="ECO:0007669"/>
    <property type="project" value="TreeGrafter"/>
</dbReference>
<dbReference type="InterPro" id="IPR050173">
    <property type="entry name" value="ABC_transporter_C-like"/>
</dbReference>
<evidence type="ECO:0000256" key="3">
    <source>
        <dbReference type="SAM" id="MobiDB-lite"/>
    </source>
</evidence>
<dbReference type="PANTHER" id="PTHR24223">
    <property type="entry name" value="ATP-BINDING CASSETTE SUB-FAMILY C"/>
    <property type="match status" value="1"/>
</dbReference>
<keyword evidence="2" id="KW-0067">ATP-binding</keyword>
<dbReference type="SUPFAM" id="SSF52540">
    <property type="entry name" value="P-loop containing nucleoside triphosphate hydrolases"/>
    <property type="match status" value="1"/>
</dbReference>
<evidence type="ECO:0000313" key="4">
    <source>
        <dbReference type="EMBL" id="TVU41658.1"/>
    </source>
</evidence>
<evidence type="ECO:0000256" key="2">
    <source>
        <dbReference type="ARBA" id="ARBA00022840"/>
    </source>
</evidence>
<dbReference type="GO" id="GO:0005524">
    <property type="term" value="F:ATP binding"/>
    <property type="evidence" value="ECO:0007669"/>
    <property type="project" value="UniProtKB-KW"/>
</dbReference>
<comment type="caution">
    <text evidence="4">The sequence shown here is derived from an EMBL/GenBank/DDBJ whole genome shotgun (WGS) entry which is preliminary data.</text>
</comment>
<dbReference type="Gramene" id="TVU41658">
    <property type="protein sequence ID" value="TVU41658"/>
    <property type="gene ID" value="EJB05_15197"/>
</dbReference>
<dbReference type="GO" id="GO:0042626">
    <property type="term" value="F:ATPase-coupled transmembrane transporter activity"/>
    <property type="evidence" value="ECO:0007669"/>
    <property type="project" value="TreeGrafter"/>
</dbReference>
<feature type="region of interest" description="Disordered" evidence="3">
    <location>
        <begin position="169"/>
        <end position="198"/>
    </location>
</feature>
<feature type="non-terminal residue" evidence="4">
    <location>
        <position position="1"/>
    </location>
</feature>
<reference evidence="4 5" key="1">
    <citation type="journal article" date="2019" name="Sci. Rep.">
        <title>A high-quality genome of Eragrostis curvula grass provides insights into Poaceae evolution and supports new strategies to enhance forage quality.</title>
        <authorList>
            <person name="Carballo J."/>
            <person name="Santos B.A.C.M."/>
            <person name="Zappacosta D."/>
            <person name="Garbus I."/>
            <person name="Selva J.P."/>
            <person name="Gallo C.A."/>
            <person name="Diaz A."/>
            <person name="Albertini E."/>
            <person name="Caccamo M."/>
            <person name="Echenique V."/>
        </authorList>
    </citation>
    <scope>NUCLEOTIDE SEQUENCE [LARGE SCALE GENOMIC DNA]</scope>
    <source>
        <strain evidence="5">cv. Victoria</strain>
        <tissue evidence="4">Leaf</tissue>
    </source>
</reference>
<dbReference type="EMBL" id="RWGY01000007">
    <property type="protein sequence ID" value="TVU41658.1"/>
    <property type="molecule type" value="Genomic_DNA"/>
</dbReference>
<protein>
    <recommendedName>
        <fullName evidence="6">ABC transporter domain-containing protein</fullName>
    </recommendedName>
</protein>
<proteinExistence type="predicted"/>
<accession>A0A5J9W0L2</accession>
<evidence type="ECO:0008006" key="6">
    <source>
        <dbReference type="Google" id="ProtNLM"/>
    </source>
</evidence>
<organism evidence="4 5">
    <name type="scientific">Eragrostis curvula</name>
    <name type="common">weeping love grass</name>
    <dbReference type="NCBI Taxonomy" id="38414"/>
    <lineage>
        <taxon>Eukaryota</taxon>
        <taxon>Viridiplantae</taxon>
        <taxon>Streptophyta</taxon>
        <taxon>Embryophyta</taxon>
        <taxon>Tracheophyta</taxon>
        <taxon>Spermatophyta</taxon>
        <taxon>Magnoliopsida</taxon>
        <taxon>Liliopsida</taxon>
        <taxon>Poales</taxon>
        <taxon>Poaceae</taxon>
        <taxon>PACMAD clade</taxon>
        <taxon>Chloridoideae</taxon>
        <taxon>Eragrostideae</taxon>
        <taxon>Eragrostidinae</taxon>
        <taxon>Eragrostis</taxon>
    </lineage>
</organism>
<dbReference type="Proteomes" id="UP000324897">
    <property type="component" value="Chromosome 4"/>
</dbReference>
<evidence type="ECO:0000313" key="5">
    <source>
        <dbReference type="Proteomes" id="UP000324897"/>
    </source>
</evidence>
<dbReference type="InterPro" id="IPR027417">
    <property type="entry name" value="P-loop_NTPase"/>
</dbReference>
<sequence length="259" mass="28588">MRFFPRAMIQASQALVSLRRLDAYMTTEELDDYAVAHDAAAARGWCGWKTACTCSRGRTTTTTERDSSTRRRCTGIDLEARAGELVAVVSGKSSLLGCILGEMRKGLRRGDGALKDKTAVLVTHQVEFLHNADAIYDGMIVQSASTVTTSSKVLSSRRSWMPVTPPWLSWRPQQQHQGSRRTTHSRAPKEQSLLRRRRRRSLAATAGKRLVKGRGTHDVGLVGACDYWLAYGTSSSGENALRQGALILISCRNLWCGCE</sequence>
<keyword evidence="5" id="KW-1185">Reference proteome</keyword>
<evidence type="ECO:0000256" key="1">
    <source>
        <dbReference type="ARBA" id="ARBA00022741"/>
    </source>
</evidence>